<dbReference type="GO" id="GO:0051010">
    <property type="term" value="F:microtubule plus-end binding"/>
    <property type="evidence" value="ECO:0007669"/>
    <property type="project" value="TreeGrafter"/>
</dbReference>
<evidence type="ECO:0000259" key="5">
    <source>
        <dbReference type="PROSITE" id="PS50053"/>
    </source>
</evidence>
<dbReference type="PROSITE" id="PS50053">
    <property type="entry name" value="UBIQUITIN_2"/>
    <property type="match status" value="1"/>
</dbReference>
<dbReference type="Gene3D" id="3.10.20.90">
    <property type="entry name" value="Phosphatidylinositol 3-kinase Catalytic Subunit, Chain A, domain 1"/>
    <property type="match status" value="1"/>
</dbReference>
<dbReference type="Gene3D" id="2.30.30.190">
    <property type="entry name" value="CAP Gly-rich-like domain"/>
    <property type="match status" value="1"/>
</dbReference>
<comment type="similarity">
    <text evidence="4">Belongs to the TBCB family.</text>
</comment>
<reference evidence="7" key="1">
    <citation type="submission" date="2021-03" db="EMBL/GenBank/DDBJ databases">
        <authorList>
            <person name="Tagirdzhanova G."/>
        </authorList>
    </citation>
    <scope>NUCLEOTIDE SEQUENCE</scope>
</reference>
<gene>
    <name evidence="7" type="ORF">GOMPHAMPRED_008005</name>
</gene>
<dbReference type="PANTHER" id="PTHR18916:SF85">
    <property type="entry name" value="TUBULIN-FOLDING COFACTOR B"/>
    <property type="match status" value="1"/>
</dbReference>
<dbReference type="SUPFAM" id="SSF74924">
    <property type="entry name" value="Cap-Gly domain"/>
    <property type="match status" value="1"/>
</dbReference>
<evidence type="ECO:0000259" key="6">
    <source>
        <dbReference type="PROSITE" id="PS50245"/>
    </source>
</evidence>
<dbReference type="OrthoDB" id="5295208at2759"/>
<protein>
    <recommendedName>
        <fullName evidence="9">CAP-Gly domain-containing protein</fullName>
    </recommendedName>
</protein>
<comment type="caution">
    <text evidence="7">The sequence shown here is derived from an EMBL/GenBank/DDBJ whole genome shotgun (WGS) entry which is preliminary data.</text>
</comment>
<dbReference type="AlphaFoldDB" id="A0A8H3I3K7"/>
<keyword evidence="3" id="KW-0143">Chaperone</keyword>
<evidence type="ECO:0000313" key="7">
    <source>
        <dbReference type="EMBL" id="CAF9913717.1"/>
    </source>
</evidence>
<dbReference type="SMART" id="SM01052">
    <property type="entry name" value="CAP_GLY"/>
    <property type="match status" value="1"/>
</dbReference>
<dbReference type="Proteomes" id="UP000664169">
    <property type="component" value="Unassembled WGS sequence"/>
</dbReference>
<dbReference type="InterPro" id="IPR000626">
    <property type="entry name" value="Ubiquitin-like_dom"/>
</dbReference>
<dbReference type="GO" id="GO:0005938">
    <property type="term" value="C:cell cortex"/>
    <property type="evidence" value="ECO:0007669"/>
    <property type="project" value="TreeGrafter"/>
</dbReference>
<dbReference type="Pfam" id="PF14560">
    <property type="entry name" value="Ubiquitin_2"/>
    <property type="match status" value="1"/>
</dbReference>
<dbReference type="GO" id="GO:0031122">
    <property type="term" value="P:cytoplasmic microtubule organization"/>
    <property type="evidence" value="ECO:0007669"/>
    <property type="project" value="TreeGrafter"/>
</dbReference>
<dbReference type="SUPFAM" id="SSF54236">
    <property type="entry name" value="Ubiquitin-like"/>
    <property type="match status" value="1"/>
</dbReference>
<evidence type="ECO:0000256" key="3">
    <source>
        <dbReference type="ARBA" id="ARBA00023186"/>
    </source>
</evidence>
<dbReference type="Pfam" id="PF01302">
    <property type="entry name" value="CAP_GLY"/>
    <property type="match status" value="1"/>
</dbReference>
<dbReference type="GO" id="GO:0005634">
    <property type="term" value="C:nucleus"/>
    <property type="evidence" value="ECO:0007669"/>
    <property type="project" value="TreeGrafter"/>
</dbReference>
<dbReference type="PROSITE" id="PS50245">
    <property type="entry name" value="CAP_GLY_2"/>
    <property type="match status" value="1"/>
</dbReference>
<dbReference type="InterPro" id="IPR036859">
    <property type="entry name" value="CAP-Gly_dom_sf"/>
</dbReference>
<proteinExistence type="inferred from homology"/>
<dbReference type="GO" id="GO:0035371">
    <property type="term" value="C:microtubule plus-end"/>
    <property type="evidence" value="ECO:0007669"/>
    <property type="project" value="TreeGrafter"/>
</dbReference>
<name>A0A8H3I3K7_9LECA</name>
<evidence type="ECO:0000256" key="1">
    <source>
        <dbReference type="ARBA" id="ARBA00004496"/>
    </source>
</evidence>
<evidence type="ECO:0000313" key="8">
    <source>
        <dbReference type="Proteomes" id="UP000664169"/>
    </source>
</evidence>
<sequence>MSWQQSSARDISLRITSAAAAGEQRISPSWTISQLKKKLESITGIPPSSQHLNIKGSLSTADIEAQDQDAVQIGSWGLSPASEIEVIDTRPASQRDNFSVADSNVPKYELPVEKYSELPDSVLAWKRSHQLGRFDPAAPALEASKAAVLWEGVEQRGIEVGRRCRVGGGGGGGDDDDGRRGVVRFVGEVPELPGVKAGAWVGVELDEPVGRNDGFVGGGGGGGEGEATKRRKVFECAKKRGVFVRPDRVVVGDFPVLEVGVDEDMEEI</sequence>
<dbReference type="EMBL" id="CAJPDQ010000008">
    <property type="protein sequence ID" value="CAF9913717.1"/>
    <property type="molecule type" value="Genomic_DNA"/>
</dbReference>
<keyword evidence="2" id="KW-0963">Cytoplasm</keyword>
<dbReference type="InterPro" id="IPR029071">
    <property type="entry name" value="Ubiquitin-like_domsf"/>
</dbReference>
<evidence type="ECO:0000256" key="4">
    <source>
        <dbReference type="ARBA" id="ARBA00025779"/>
    </source>
</evidence>
<keyword evidence="8" id="KW-1185">Reference proteome</keyword>
<comment type="subcellular location">
    <subcellularLocation>
        <location evidence="1">Cytoplasm</location>
    </subcellularLocation>
</comment>
<evidence type="ECO:0000256" key="2">
    <source>
        <dbReference type="ARBA" id="ARBA00022490"/>
    </source>
</evidence>
<feature type="domain" description="CAP-Gly" evidence="6">
    <location>
        <begin position="196"/>
        <end position="245"/>
    </location>
</feature>
<dbReference type="PANTHER" id="PTHR18916">
    <property type="entry name" value="DYNACTIN 1-RELATED MICROTUBULE-BINDING"/>
    <property type="match status" value="1"/>
</dbReference>
<feature type="domain" description="Ubiquitin-like" evidence="5">
    <location>
        <begin position="9"/>
        <end position="93"/>
    </location>
</feature>
<accession>A0A8H3I3K7</accession>
<organism evidence="7 8">
    <name type="scientific">Gomphillus americanus</name>
    <dbReference type="NCBI Taxonomy" id="1940652"/>
    <lineage>
        <taxon>Eukaryota</taxon>
        <taxon>Fungi</taxon>
        <taxon>Dikarya</taxon>
        <taxon>Ascomycota</taxon>
        <taxon>Pezizomycotina</taxon>
        <taxon>Lecanoromycetes</taxon>
        <taxon>OSLEUM clade</taxon>
        <taxon>Ostropomycetidae</taxon>
        <taxon>Ostropales</taxon>
        <taxon>Graphidaceae</taxon>
        <taxon>Gomphilloideae</taxon>
        <taxon>Gomphillus</taxon>
    </lineage>
</organism>
<dbReference type="InterPro" id="IPR000938">
    <property type="entry name" value="CAP-Gly_domain"/>
</dbReference>
<evidence type="ECO:0008006" key="9">
    <source>
        <dbReference type="Google" id="ProtNLM"/>
    </source>
</evidence>